<keyword evidence="1" id="KW-0732">Signal</keyword>
<accession>A0A0E9PQJ3</accession>
<proteinExistence type="predicted"/>
<name>A0A0E9PQJ3_ANGAN</name>
<protein>
    <submittedName>
        <fullName evidence="2">Uncharacterized protein</fullName>
    </submittedName>
</protein>
<evidence type="ECO:0000256" key="1">
    <source>
        <dbReference type="SAM" id="SignalP"/>
    </source>
</evidence>
<organism evidence="2">
    <name type="scientific">Anguilla anguilla</name>
    <name type="common">European freshwater eel</name>
    <name type="synonym">Muraena anguilla</name>
    <dbReference type="NCBI Taxonomy" id="7936"/>
    <lineage>
        <taxon>Eukaryota</taxon>
        <taxon>Metazoa</taxon>
        <taxon>Chordata</taxon>
        <taxon>Craniata</taxon>
        <taxon>Vertebrata</taxon>
        <taxon>Euteleostomi</taxon>
        <taxon>Actinopterygii</taxon>
        <taxon>Neopterygii</taxon>
        <taxon>Teleostei</taxon>
        <taxon>Anguilliformes</taxon>
        <taxon>Anguillidae</taxon>
        <taxon>Anguilla</taxon>
    </lineage>
</organism>
<dbReference type="EMBL" id="GBXM01101681">
    <property type="protein sequence ID" value="JAH06896.1"/>
    <property type="molecule type" value="Transcribed_RNA"/>
</dbReference>
<reference evidence="2" key="1">
    <citation type="submission" date="2014-11" db="EMBL/GenBank/DDBJ databases">
        <authorList>
            <person name="Amaro Gonzalez C."/>
        </authorList>
    </citation>
    <scope>NUCLEOTIDE SEQUENCE</scope>
</reference>
<evidence type="ECO:0000313" key="2">
    <source>
        <dbReference type="EMBL" id="JAH06896.1"/>
    </source>
</evidence>
<feature type="chain" id="PRO_5013130838" evidence="1">
    <location>
        <begin position="16"/>
        <end position="38"/>
    </location>
</feature>
<sequence>MWRWAGCWPFYRTLPCPILRCYLTLMLAPPTNLSHNAS</sequence>
<dbReference type="AlphaFoldDB" id="A0A0E9PQJ3"/>
<feature type="signal peptide" evidence="1">
    <location>
        <begin position="1"/>
        <end position="15"/>
    </location>
</feature>
<reference evidence="2" key="2">
    <citation type="journal article" date="2015" name="Fish Shellfish Immunol.">
        <title>Early steps in the European eel (Anguilla anguilla)-Vibrio vulnificus interaction in the gills: Role of the RtxA13 toxin.</title>
        <authorList>
            <person name="Callol A."/>
            <person name="Pajuelo D."/>
            <person name="Ebbesson L."/>
            <person name="Teles M."/>
            <person name="MacKenzie S."/>
            <person name="Amaro C."/>
        </authorList>
    </citation>
    <scope>NUCLEOTIDE SEQUENCE</scope>
</reference>